<evidence type="ECO:0000313" key="2">
    <source>
        <dbReference type="Proteomes" id="UP000233469"/>
    </source>
</evidence>
<dbReference type="VEuPathDB" id="FungiDB:RhiirA1_392806"/>
<organism evidence="1 2">
    <name type="scientific">Rhizophagus irregularis</name>
    <dbReference type="NCBI Taxonomy" id="588596"/>
    <lineage>
        <taxon>Eukaryota</taxon>
        <taxon>Fungi</taxon>
        <taxon>Fungi incertae sedis</taxon>
        <taxon>Mucoromycota</taxon>
        <taxon>Glomeromycotina</taxon>
        <taxon>Glomeromycetes</taxon>
        <taxon>Glomerales</taxon>
        <taxon>Glomeraceae</taxon>
        <taxon>Rhizophagus</taxon>
    </lineage>
</organism>
<dbReference type="EMBL" id="LLXL01000813">
    <property type="protein sequence ID" value="PKK68701.1"/>
    <property type="molecule type" value="Genomic_DNA"/>
</dbReference>
<sequence length="374" mass="44139">MAAADSFRIPCGLHVAQIILMNFENTAFGKLDLPSGLSLKEHPYNLINLAFYLHDGYNESDKDNPLNMKADVIRQLYKELLNYDLTKYQKPIRTRWLYELRTAKQYFERYAAHLQFAQWFVQKLSIIKKVPQRYIEKWKIFYSWLNNTKLNLQLRCLVKFGEKFFEPIYEFLTGYDPIPRVYNLDGKIVTLPPGNRAHEMPDKVMVWIDELQNAAESISETFQEELAEGALLSSKDINELYEALQTGVNQALNGFLKWMLPWIHLPLSVCRLGGDYGQAFARAFLHVFFSKQHSNISQRESYYIEFLKKDLQNETINTFGLMEALQEPNFLKEFEEFSNSDSNEYWKFPMVYTFIKYRVWPIAVHQQQLEGMFN</sequence>
<reference evidence="1 2" key="1">
    <citation type="submission" date="2016-04" db="EMBL/GenBank/DDBJ databases">
        <title>Genome analyses suggest a sexual origin of heterokaryosis in a supposedly ancient asexual fungus.</title>
        <authorList>
            <person name="Ropars J."/>
            <person name="Sedzielewska K."/>
            <person name="Noel J."/>
            <person name="Charron P."/>
            <person name="Farinelli L."/>
            <person name="Marton T."/>
            <person name="Kruger M."/>
            <person name="Pelin A."/>
            <person name="Brachmann A."/>
            <person name="Corradi N."/>
        </authorList>
    </citation>
    <scope>NUCLEOTIDE SEQUENCE [LARGE SCALE GENOMIC DNA]</scope>
    <source>
        <strain evidence="1 2">C2</strain>
    </source>
</reference>
<comment type="caution">
    <text evidence="1">The sequence shown here is derived from an EMBL/GenBank/DDBJ whole genome shotgun (WGS) entry which is preliminary data.</text>
</comment>
<protein>
    <submittedName>
        <fullName evidence="1">Uncharacterized protein</fullName>
    </submittedName>
</protein>
<accession>A0A2N1N498</accession>
<evidence type="ECO:0000313" key="1">
    <source>
        <dbReference type="EMBL" id="PKK68701.1"/>
    </source>
</evidence>
<dbReference type="VEuPathDB" id="FungiDB:FUN_001897"/>
<name>A0A2N1N498_9GLOM</name>
<dbReference type="VEuPathDB" id="FungiDB:RhiirFUN_023163"/>
<reference evidence="1 2" key="2">
    <citation type="submission" date="2017-10" db="EMBL/GenBank/DDBJ databases">
        <title>Extensive intraspecific genome diversity in a model arbuscular mycorrhizal fungus.</title>
        <authorList>
            <person name="Chen E.C.H."/>
            <person name="Morin E."/>
            <person name="Baudet D."/>
            <person name="Noel J."/>
            <person name="Ndikumana S."/>
            <person name="Charron P."/>
            <person name="St-Onge C."/>
            <person name="Giorgi J."/>
            <person name="Grigoriev I.V."/>
            <person name="Roux C."/>
            <person name="Martin F.M."/>
            <person name="Corradi N."/>
        </authorList>
    </citation>
    <scope>NUCLEOTIDE SEQUENCE [LARGE SCALE GENOMIC DNA]</scope>
    <source>
        <strain evidence="1 2">C2</strain>
    </source>
</reference>
<dbReference type="Proteomes" id="UP000233469">
    <property type="component" value="Unassembled WGS sequence"/>
</dbReference>
<proteinExistence type="predicted"/>
<dbReference type="AlphaFoldDB" id="A0A2N1N498"/>
<gene>
    <name evidence="1" type="ORF">RhiirC2_713177</name>
</gene>
<dbReference type="VEuPathDB" id="FungiDB:RhiirFUN_015580"/>